<dbReference type="Proteomes" id="UP001592531">
    <property type="component" value="Unassembled WGS sequence"/>
</dbReference>
<gene>
    <name evidence="2" type="primary">casA</name>
    <name evidence="2" type="synonym">cse1</name>
    <name evidence="2" type="ORF">ACEZDE_30075</name>
</gene>
<feature type="region of interest" description="Disordered" evidence="1">
    <location>
        <begin position="240"/>
        <end position="266"/>
    </location>
</feature>
<accession>A0ABV6W4U1</accession>
<dbReference type="RefSeq" id="WP_380542936.1">
    <property type="nucleotide sequence ID" value="NZ_JBHFAB010000030.1"/>
</dbReference>
<dbReference type="NCBIfam" id="TIGR02547">
    <property type="entry name" value="casA_cse1"/>
    <property type="match status" value="1"/>
</dbReference>
<dbReference type="InterPro" id="IPR013381">
    <property type="entry name" value="CRISPR-assoc_prot_Cse1"/>
</dbReference>
<dbReference type="EMBL" id="JBHFAB010000030">
    <property type="protein sequence ID" value="MFC1420861.1"/>
    <property type="molecule type" value="Genomic_DNA"/>
</dbReference>
<dbReference type="Pfam" id="PF09481">
    <property type="entry name" value="CRISPR_Cse1"/>
    <property type="match status" value="1"/>
</dbReference>
<proteinExistence type="predicted"/>
<name>A0ABV6W4U1_9ACTN</name>
<reference evidence="2 3" key="1">
    <citation type="submission" date="2024-09" db="EMBL/GenBank/DDBJ databases">
        <authorList>
            <person name="Lee S.D."/>
        </authorList>
    </citation>
    <scope>NUCLEOTIDE SEQUENCE [LARGE SCALE GENOMIC DNA]</scope>
    <source>
        <strain evidence="2 3">N8-3</strain>
    </source>
</reference>
<evidence type="ECO:0000313" key="3">
    <source>
        <dbReference type="Proteomes" id="UP001592531"/>
    </source>
</evidence>
<feature type="compositionally biased region" description="Low complexity" evidence="1">
    <location>
        <begin position="563"/>
        <end position="582"/>
    </location>
</feature>
<sequence length="588" mass="62789">MTIDQTARPSDETRSFDLTEQPWLPVLLADGAEALLSLREVFARAEEIRRLAGDVPTQDFALVRLLLAIAHDALDGPSDLDAWADLWAAGGTAFASVPEYLDRHRAGFDLLHPRTPFFQTAGLRTSNDEVFSLNRIIADVPNGDPFFTTRFPGADRITFAEAARWVVHAHAYDTSGIKTGVVGDPRAKNGKAYPQGVAWAGNLGGVLAEGRTLRETLLLNLIAADSRTGAAGPAAGVAAGASGAGDRPAWRRPPCGPGAAADDDLVSRPGGVRDLYTWQSRRLRLVSDDTGVYGVVLSYGDPLAQQDKQHVEPMTGWRRSQAQEKKLSRPLVYMPREHDPARAAWRGLAALIAPRGQDAGAGGDPPKTLCPGVVEWLARLSTEGVLPRGMLIRVRTYGAVYGTQQSVIDEITEDAVAMAVVLLGESGRALGWAAVDAVADAESAVTVLGDLATDLERASGGESESGRNTARDAGFGVLDGLFRIWLGAIREGDDPQQLRTAWQCIVRREVSRLGSELVARAGDAAWEGRVLTDAKGSVWLNTASADLWFRSRLKKKLPRAYDSDPAAVPGPGPGVDADSAPDLPKVPA</sequence>
<organism evidence="2 3">
    <name type="scientific">Streptacidiphilus cavernicola</name>
    <dbReference type="NCBI Taxonomy" id="3342716"/>
    <lineage>
        <taxon>Bacteria</taxon>
        <taxon>Bacillati</taxon>
        <taxon>Actinomycetota</taxon>
        <taxon>Actinomycetes</taxon>
        <taxon>Kitasatosporales</taxon>
        <taxon>Streptomycetaceae</taxon>
        <taxon>Streptacidiphilus</taxon>
    </lineage>
</organism>
<keyword evidence="3" id="KW-1185">Reference proteome</keyword>
<feature type="region of interest" description="Disordered" evidence="1">
    <location>
        <begin position="560"/>
        <end position="588"/>
    </location>
</feature>
<dbReference type="CDD" id="cd09729">
    <property type="entry name" value="Cse1_I-E"/>
    <property type="match status" value="1"/>
</dbReference>
<comment type="caution">
    <text evidence="2">The sequence shown here is derived from an EMBL/GenBank/DDBJ whole genome shotgun (WGS) entry which is preliminary data.</text>
</comment>
<dbReference type="Gene3D" id="1.10.132.100">
    <property type="match status" value="1"/>
</dbReference>
<protein>
    <submittedName>
        <fullName evidence="2">Type I-E CRISPR-associated protein Cse1/CasA</fullName>
    </submittedName>
</protein>
<evidence type="ECO:0000313" key="2">
    <source>
        <dbReference type="EMBL" id="MFC1420861.1"/>
    </source>
</evidence>
<evidence type="ECO:0000256" key="1">
    <source>
        <dbReference type="SAM" id="MobiDB-lite"/>
    </source>
</evidence>